<sequence length="52" mass="5542">MNKKPKTPARGTFVMGEKGPMKEALGGTIKRGKDLRGNSVSNKGKMKGSYSS</sequence>
<accession>A0A6M3XJQ8</accession>
<reference evidence="2" key="1">
    <citation type="submission" date="2020-03" db="EMBL/GenBank/DDBJ databases">
        <title>The deep terrestrial virosphere.</title>
        <authorList>
            <person name="Holmfeldt K."/>
            <person name="Nilsson E."/>
            <person name="Simone D."/>
            <person name="Lopez-Fernandez M."/>
            <person name="Wu X."/>
            <person name="de Brujin I."/>
            <person name="Lundin D."/>
            <person name="Andersson A."/>
            <person name="Bertilsson S."/>
            <person name="Dopson M."/>
        </authorList>
    </citation>
    <scope>NUCLEOTIDE SEQUENCE</scope>
    <source>
        <strain evidence="2">TM448B01026</strain>
    </source>
</reference>
<evidence type="ECO:0000313" key="2">
    <source>
        <dbReference type="EMBL" id="QJH97507.1"/>
    </source>
</evidence>
<proteinExistence type="predicted"/>
<feature type="region of interest" description="Disordered" evidence="1">
    <location>
        <begin position="1"/>
        <end position="52"/>
    </location>
</feature>
<dbReference type="AlphaFoldDB" id="A0A6M3XJQ8"/>
<organism evidence="2">
    <name type="scientific">viral metagenome</name>
    <dbReference type="NCBI Taxonomy" id="1070528"/>
    <lineage>
        <taxon>unclassified sequences</taxon>
        <taxon>metagenomes</taxon>
        <taxon>organismal metagenomes</taxon>
    </lineage>
</organism>
<name>A0A6M3XJQ8_9ZZZZ</name>
<evidence type="ECO:0000256" key="1">
    <source>
        <dbReference type="SAM" id="MobiDB-lite"/>
    </source>
</evidence>
<gene>
    <name evidence="2" type="ORF">TM448B01026_0007</name>
</gene>
<protein>
    <submittedName>
        <fullName evidence="2">Uncharacterized protein</fullName>
    </submittedName>
</protein>
<dbReference type="EMBL" id="MT144689">
    <property type="protein sequence ID" value="QJH97507.1"/>
    <property type="molecule type" value="Genomic_DNA"/>
</dbReference>